<gene>
    <name evidence="1" type="ORF">DHETER_LOCUS13556</name>
</gene>
<dbReference type="Proteomes" id="UP000789702">
    <property type="component" value="Unassembled WGS sequence"/>
</dbReference>
<reference evidence="1" key="1">
    <citation type="submission" date="2021-06" db="EMBL/GenBank/DDBJ databases">
        <authorList>
            <person name="Kallberg Y."/>
            <person name="Tangrot J."/>
            <person name="Rosling A."/>
        </authorList>
    </citation>
    <scope>NUCLEOTIDE SEQUENCE</scope>
    <source>
        <strain evidence="1">IL203A</strain>
    </source>
</reference>
<keyword evidence="2" id="KW-1185">Reference proteome</keyword>
<name>A0ACA9Q205_9GLOM</name>
<feature type="non-terminal residue" evidence="1">
    <location>
        <position position="71"/>
    </location>
</feature>
<protein>
    <submittedName>
        <fullName evidence="1">9987_t:CDS:1</fullName>
    </submittedName>
</protein>
<organism evidence="1 2">
    <name type="scientific">Dentiscutata heterogama</name>
    <dbReference type="NCBI Taxonomy" id="1316150"/>
    <lineage>
        <taxon>Eukaryota</taxon>
        <taxon>Fungi</taxon>
        <taxon>Fungi incertae sedis</taxon>
        <taxon>Mucoromycota</taxon>
        <taxon>Glomeromycotina</taxon>
        <taxon>Glomeromycetes</taxon>
        <taxon>Diversisporales</taxon>
        <taxon>Gigasporaceae</taxon>
        <taxon>Dentiscutata</taxon>
    </lineage>
</organism>
<accession>A0ACA9Q205</accession>
<evidence type="ECO:0000313" key="1">
    <source>
        <dbReference type="EMBL" id="CAG8733047.1"/>
    </source>
</evidence>
<proteinExistence type="predicted"/>
<dbReference type="EMBL" id="CAJVPU010037684">
    <property type="protein sequence ID" value="CAG8733047.1"/>
    <property type="molecule type" value="Genomic_DNA"/>
</dbReference>
<feature type="non-terminal residue" evidence="1">
    <location>
        <position position="1"/>
    </location>
</feature>
<evidence type="ECO:0000313" key="2">
    <source>
        <dbReference type="Proteomes" id="UP000789702"/>
    </source>
</evidence>
<sequence length="71" mass="8421">SSWKGKLYITGQQLLDKIDHQEYFLKSIPLKEEVEKNIPSNENENVDVKNNIQLNEKEGKYKTKEEKNRND</sequence>
<comment type="caution">
    <text evidence="1">The sequence shown here is derived from an EMBL/GenBank/DDBJ whole genome shotgun (WGS) entry which is preliminary data.</text>
</comment>